<comment type="caution">
    <text evidence="2">The sequence shown here is derived from an EMBL/GenBank/DDBJ whole genome shotgun (WGS) entry which is preliminary data.</text>
</comment>
<dbReference type="Pfam" id="PF18029">
    <property type="entry name" value="Glyoxalase_6"/>
    <property type="match status" value="1"/>
</dbReference>
<dbReference type="InterPro" id="IPR029068">
    <property type="entry name" value="Glyas_Bleomycin-R_OHBP_Dase"/>
</dbReference>
<reference evidence="3" key="1">
    <citation type="journal article" date="2019" name="Int. J. Syst. Evol. Microbiol.">
        <title>The Global Catalogue of Microorganisms (GCM) 10K type strain sequencing project: providing services to taxonomists for standard genome sequencing and annotation.</title>
        <authorList>
            <consortium name="The Broad Institute Genomics Platform"/>
            <consortium name="The Broad Institute Genome Sequencing Center for Infectious Disease"/>
            <person name="Wu L."/>
            <person name="Ma J."/>
        </authorList>
    </citation>
    <scope>NUCLEOTIDE SEQUENCE [LARGE SCALE GENOMIC DNA]</scope>
    <source>
        <strain evidence="3">CGMCC 1.5362</strain>
    </source>
</reference>
<dbReference type="RefSeq" id="WP_022922813.1">
    <property type="nucleotide sequence ID" value="NZ_BMLB01000001.1"/>
</dbReference>
<protein>
    <recommendedName>
        <fullName evidence="1">VOC domain-containing protein</fullName>
    </recommendedName>
</protein>
<proteinExistence type="predicted"/>
<dbReference type="PANTHER" id="PTHR33993:SF14">
    <property type="entry name" value="GB|AAF24581.1"/>
    <property type="match status" value="1"/>
</dbReference>
<dbReference type="Pfam" id="PF00903">
    <property type="entry name" value="Glyoxalase"/>
    <property type="match status" value="1"/>
</dbReference>
<keyword evidence="3" id="KW-1185">Reference proteome</keyword>
<dbReference type="InterPro" id="IPR037523">
    <property type="entry name" value="VOC_core"/>
</dbReference>
<sequence>MTRLSSVMLGTTDPDRLHAWYTAVVPPETDVRMGDYRILGYARGVYLFIDPRDDVQPRHPDPARTILNLEVDDARAVAARVEEQGGTWAAPLEDRDGCLFATAKDPDGNYVQVIQLSDAERAAMQGTDGPLPGGLLADEAFSSFAVADLEAARRFYAGTLGLDVREEAMGLLSIGLGGTRVMVYPKEDHVPATYTVLNLPVADVEAAVRALTDRGVTFQRYAGFEQDELGIVRDEGPQIAWFADPSGNVLSVLSRV</sequence>
<dbReference type="InterPro" id="IPR052164">
    <property type="entry name" value="Anthracycline_SecMetBiosynth"/>
</dbReference>
<gene>
    <name evidence="2" type="ORF">GCM10011509_04650</name>
</gene>
<organism evidence="2 3">
    <name type="scientific">Ornithinimicrobium pekingense</name>
    <dbReference type="NCBI Taxonomy" id="384677"/>
    <lineage>
        <taxon>Bacteria</taxon>
        <taxon>Bacillati</taxon>
        <taxon>Actinomycetota</taxon>
        <taxon>Actinomycetes</taxon>
        <taxon>Micrococcales</taxon>
        <taxon>Ornithinimicrobiaceae</taxon>
        <taxon>Ornithinimicrobium</taxon>
    </lineage>
</organism>
<dbReference type="CDD" id="cd06587">
    <property type="entry name" value="VOC"/>
    <property type="match status" value="2"/>
</dbReference>
<dbReference type="InterPro" id="IPR041581">
    <property type="entry name" value="Glyoxalase_6"/>
</dbReference>
<accession>A0ABQ2F442</accession>
<feature type="domain" description="VOC" evidence="1">
    <location>
        <begin position="134"/>
        <end position="255"/>
    </location>
</feature>
<dbReference type="InterPro" id="IPR004360">
    <property type="entry name" value="Glyas_Fos-R_dOase_dom"/>
</dbReference>
<evidence type="ECO:0000259" key="1">
    <source>
        <dbReference type="PROSITE" id="PS51819"/>
    </source>
</evidence>
<feature type="domain" description="VOC" evidence="1">
    <location>
        <begin position="3"/>
        <end position="116"/>
    </location>
</feature>
<dbReference type="Gene3D" id="3.10.180.10">
    <property type="entry name" value="2,3-Dihydroxybiphenyl 1,2-Dioxygenase, domain 1"/>
    <property type="match status" value="2"/>
</dbReference>
<dbReference type="Proteomes" id="UP000662111">
    <property type="component" value="Unassembled WGS sequence"/>
</dbReference>
<name>A0ABQ2F442_9MICO</name>
<evidence type="ECO:0000313" key="2">
    <source>
        <dbReference type="EMBL" id="GGK59453.1"/>
    </source>
</evidence>
<dbReference type="EMBL" id="BMLB01000001">
    <property type="protein sequence ID" value="GGK59453.1"/>
    <property type="molecule type" value="Genomic_DNA"/>
</dbReference>
<evidence type="ECO:0000313" key="3">
    <source>
        <dbReference type="Proteomes" id="UP000662111"/>
    </source>
</evidence>
<dbReference type="SUPFAM" id="SSF54593">
    <property type="entry name" value="Glyoxalase/Bleomycin resistance protein/Dihydroxybiphenyl dioxygenase"/>
    <property type="match status" value="2"/>
</dbReference>
<dbReference type="PROSITE" id="PS51819">
    <property type="entry name" value="VOC"/>
    <property type="match status" value="2"/>
</dbReference>
<dbReference type="PANTHER" id="PTHR33993">
    <property type="entry name" value="GLYOXALASE-RELATED"/>
    <property type="match status" value="1"/>
</dbReference>